<organism evidence="5 6">
    <name type="scientific">Candidatus Methylomirabilis lanthanidiphila</name>
    <dbReference type="NCBI Taxonomy" id="2211376"/>
    <lineage>
        <taxon>Bacteria</taxon>
        <taxon>Candidatus Methylomirabilota</taxon>
        <taxon>Candidatus Methylomirabilia</taxon>
        <taxon>Candidatus Methylomirabilales</taxon>
        <taxon>Candidatus Methylomirabilaceae</taxon>
        <taxon>Candidatus Methylomirabilis</taxon>
    </lineage>
</organism>
<feature type="region of interest" description="Disordered" evidence="4">
    <location>
        <begin position="1"/>
        <end position="23"/>
    </location>
</feature>
<evidence type="ECO:0000256" key="4">
    <source>
        <dbReference type="SAM" id="MobiDB-lite"/>
    </source>
</evidence>
<accession>A0A564ZGD1</accession>
<reference evidence="5 6" key="1">
    <citation type="submission" date="2019-07" db="EMBL/GenBank/DDBJ databases">
        <authorList>
            <person name="Cremers G."/>
        </authorList>
    </citation>
    <scope>NUCLEOTIDE SEQUENCE [LARGE SCALE GENOMIC DNA]</scope>
</reference>
<evidence type="ECO:0000313" key="5">
    <source>
        <dbReference type="EMBL" id="VUZ84354.1"/>
    </source>
</evidence>
<dbReference type="AlphaFoldDB" id="A0A564ZGD1"/>
<evidence type="ECO:0008006" key="7">
    <source>
        <dbReference type="Google" id="ProtNLM"/>
    </source>
</evidence>
<sequence>MLTGGLPVAHALELPESTPTDDPVALSEVTVRERRDLGYQTSVAAAAYRWQIGRSRLIARLNLYNLLDQRYFESSNITDPFTRIPRLGIVPGAPLTVLGSIQVAY</sequence>
<gene>
    <name evidence="5" type="ORF">MELA_00725</name>
</gene>
<evidence type="ECO:0000256" key="1">
    <source>
        <dbReference type="ARBA" id="ARBA00004442"/>
    </source>
</evidence>
<dbReference type="SUPFAM" id="SSF56935">
    <property type="entry name" value="Porins"/>
    <property type="match status" value="1"/>
</dbReference>
<keyword evidence="2" id="KW-0472">Membrane</keyword>
<dbReference type="GO" id="GO:0009279">
    <property type="term" value="C:cell outer membrane"/>
    <property type="evidence" value="ECO:0007669"/>
    <property type="project" value="UniProtKB-SubCell"/>
</dbReference>
<evidence type="ECO:0000313" key="6">
    <source>
        <dbReference type="Proteomes" id="UP000334340"/>
    </source>
</evidence>
<keyword evidence="3" id="KW-0998">Cell outer membrane</keyword>
<dbReference type="Gene3D" id="2.40.170.20">
    <property type="entry name" value="TonB-dependent receptor, beta-barrel domain"/>
    <property type="match status" value="1"/>
</dbReference>
<comment type="subcellular location">
    <subcellularLocation>
        <location evidence="1">Cell outer membrane</location>
    </subcellularLocation>
</comment>
<dbReference type="Proteomes" id="UP000334340">
    <property type="component" value="Unassembled WGS sequence"/>
</dbReference>
<evidence type="ECO:0000256" key="3">
    <source>
        <dbReference type="ARBA" id="ARBA00023237"/>
    </source>
</evidence>
<dbReference type="InterPro" id="IPR036942">
    <property type="entry name" value="Beta-barrel_TonB_sf"/>
</dbReference>
<keyword evidence="6" id="KW-1185">Reference proteome</keyword>
<proteinExistence type="predicted"/>
<name>A0A564ZGD1_9BACT</name>
<evidence type="ECO:0000256" key="2">
    <source>
        <dbReference type="ARBA" id="ARBA00023136"/>
    </source>
</evidence>
<dbReference type="EMBL" id="CABIKM010000011">
    <property type="protein sequence ID" value="VUZ84354.1"/>
    <property type="molecule type" value="Genomic_DNA"/>
</dbReference>
<protein>
    <recommendedName>
        <fullName evidence="7">TonB-dependent receptor</fullName>
    </recommendedName>
</protein>